<evidence type="ECO:0000313" key="1">
    <source>
        <dbReference type="EMBL" id="OGI69570.1"/>
    </source>
</evidence>
<comment type="caution">
    <text evidence="1">The sequence shown here is derived from an EMBL/GenBank/DDBJ whole genome shotgun (WGS) entry which is preliminary data.</text>
</comment>
<dbReference type="Proteomes" id="UP000178059">
    <property type="component" value="Unassembled WGS sequence"/>
</dbReference>
<name>A0A1F6VIU1_9BACT</name>
<protein>
    <recommendedName>
        <fullName evidence="3">Ribbon-helix-helix protein CopG domain-containing protein</fullName>
    </recommendedName>
</protein>
<accession>A0A1F6VIU1</accession>
<organism evidence="1 2">
    <name type="scientific">Candidatus Nomurabacteria bacterium RIFCSPHIGHO2_01_FULL_42_16</name>
    <dbReference type="NCBI Taxonomy" id="1801743"/>
    <lineage>
        <taxon>Bacteria</taxon>
        <taxon>Candidatus Nomuraibacteriota</taxon>
    </lineage>
</organism>
<proteinExistence type="predicted"/>
<sequence length="68" mass="7891">MTTKTLPPKVKKEAEIMSQNLGISMDDFMLNALLYYIKRLKNVTELKSELKAWDIVSDLDLLKFEKSI</sequence>
<evidence type="ECO:0008006" key="3">
    <source>
        <dbReference type="Google" id="ProtNLM"/>
    </source>
</evidence>
<reference evidence="1 2" key="1">
    <citation type="journal article" date="2016" name="Nat. Commun.">
        <title>Thousands of microbial genomes shed light on interconnected biogeochemical processes in an aquifer system.</title>
        <authorList>
            <person name="Anantharaman K."/>
            <person name="Brown C.T."/>
            <person name="Hug L.A."/>
            <person name="Sharon I."/>
            <person name="Castelle C.J."/>
            <person name="Probst A.J."/>
            <person name="Thomas B.C."/>
            <person name="Singh A."/>
            <person name="Wilkins M.J."/>
            <person name="Karaoz U."/>
            <person name="Brodie E.L."/>
            <person name="Williams K.H."/>
            <person name="Hubbard S.S."/>
            <person name="Banfield J.F."/>
        </authorList>
    </citation>
    <scope>NUCLEOTIDE SEQUENCE [LARGE SCALE GENOMIC DNA]</scope>
</reference>
<evidence type="ECO:0000313" key="2">
    <source>
        <dbReference type="Proteomes" id="UP000178059"/>
    </source>
</evidence>
<gene>
    <name evidence="1" type="ORF">A2824_02720</name>
</gene>
<dbReference type="AlphaFoldDB" id="A0A1F6VIU1"/>
<dbReference type="STRING" id="1801743.A2824_02720"/>
<dbReference type="EMBL" id="MFTT01000023">
    <property type="protein sequence ID" value="OGI69570.1"/>
    <property type="molecule type" value="Genomic_DNA"/>
</dbReference>